<dbReference type="InterPro" id="IPR011010">
    <property type="entry name" value="DNA_brk_join_enz"/>
</dbReference>
<feature type="domain" description="Tyr recombinase" evidence="3">
    <location>
        <begin position="257"/>
        <end position="446"/>
    </location>
</feature>
<organism evidence="4 5">
    <name type="scientific">Labrys wisconsinensis</name>
    <dbReference type="NCBI Taxonomy" id="425677"/>
    <lineage>
        <taxon>Bacteria</taxon>
        <taxon>Pseudomonadati</taxon>
        <taxon>Pseudomonadota</taxon>
        <taxon>Alphaproteobacteria</taxon>
        <taxon>Hyphomicrobiales</taxon>
        <taxon>Xanthobacteraceae</taxon>
        <taxon>Labrys</taxon>
    </lineage>
</organism>
<dbReference type="EMBL" id="JAUSVX010000032">
    <property type="protein sequence ID" value="MDQ0475244.1"/>
    <property type="molecule type" value="Genomic_DNA"/>
</dbReference>
<protein>
    <submittedName>
        <fullName evidence="4">Integrase</fullName>
    </submittedName>
</protein>
<evidence type="ECO:0000256" key="1">
    <source>
        <dbReference type="ARBA" id="ARBA00023172"/>
    </source>
</evidence>
<dbReference type="Gene3D" id="1.10.443.10">
    <property type="entry name" value="Intergrase catalytic core"/>
    <property type="match status" value="1"/>
</dbReference>
<dbReference type="InterPro" id="IPR013762">
    <property type="entry name" value="Integrase-like_cat_sf"/>
</dbReference>
<evidence type="ECO:0000256" key="2">
    <source>
        <dbReference type="SAM" id="MobiDB-lite"/>
    </source>
</evidence>
<dbReference type="RefSeq" id="WP_307286203.1">
    <property type="nucleotide sequence ID" value="NZ_JAUSVX010000032.1"/>
</dbReference>
<evidence type="ECO:0000313" key="5">
    <source>
        <dbReference type="Proteomes" id="UP001242480"/>
    </source>
</evidence>
<keyword evidence="1" id="KW-0233">DNA recombination</keyword>
<evidence type="ECO:0000259" key="3">
    <source>
        <dbReference type="PROSITE" id="PS51898"/>
    </source>
</evidence>
<name>A0ABU0JPN8_9HYPH</name>
<dbReference type="InterPro" id="IPR002104">
    <property type="entry name" value="Integrase_catalytic"/>
</dbReference>
<dbReference type="SUPFAM" id="SSF56349">
    <property type="entry name" value="DNA breaking-rejoining enzymes"/>
    <property type="match status" value="1"/>
</dbReference>
<keyword evidence="5" id="KW-1185">Reference proteome</keyword>
<feature type="region of interest" description="Disordered" evidence="2">
    <location>
        <begin position="140"/>
        <end position="165"/>
    </location>
</feature>
<evidence type="ECO:0000313" key="4">
    <source>
        <dbReference type="EMBL" id="MDQ0475244.1"/>
    </source>
</evidence>
<reference evidence="4 5" key="1">
    <citation type="submission" date="2023-07" db="EMBL/GenBank/DDBJ databases">
        <title>Genomic Encyclopedia of Type Strains, Phase IV (KMG-IV): sequencing the most valuable type-strain genomes for metagenomic binning, comparative biology and taxonomic classification.</title>
        <authorList>
            <person name="Goeker M."/>
        </authorList>
    </citation>
    <scope>NUCLEOTIDE SEQUENCE [LARGE SCALE GENOMIC DNA]</scope>
    <source>
        <strain evidence="4 5">DSM 19619</strain>
    </source>
</reference>
<sequence>MMEGLRIAIDDLVPDHEPDTEFADWETPLPFPLIRRPREDETGGVGTAPLALLDQGLDDLVARWSQGGTAKGGGIAQARAAVQDLKDLFGVTDPAEVTSEHIRGLTEYWEAQGFAASTIHRRLSALSVLGISVRGCRPPLPYTPKRYPKPRPVDPQEEETPAREKTELDRLLTRVAKTHWAHRRSFDRSMSQGNMVLEALHSRGLTTLPEVTPEVVRELVDLWTRAGYARGTIMVRCAILNLMGVPVQGCRPRGRQQLKWWLNPTERERLLGWLRGIPDADYGDTADYIEWTCYTGLRVEETLRLTWRDITFNHGPDGRLIPEKMAMTAPGTKTANSQAALPLGKEACLIIVRRREAVPEAHPGDRVFPIGYRKLANLWSECREFIGAQDVPTATLKALRRSAARYLHVDRGMPLELTRAYLRHGSVGTTMGYLKLTGGYGTEEMARWL</sequence>
<dbReference type="PROSITE" id="PS51898">
    <property type="entry name" value="TYR_RECOMBINASE"/>
    <property type="match status" value="1"/>
</dbReference>
<dbReference type="Proteomes" id="UP001242480">
    <property type="component" value="Unassembled WGS sequence"/>
</dbReference>
<comment type="caution">
    <text evidence="4">The sequence shown here is derived from an EMBL/GenBank/DDBJ whole genome shotgun (WGS) entry which is preliminary data.</text>
</comment>
<gene>
    <name evidence="4" type="ORF">QO011_008286</name>
</gene>
<dbReference type="Pfam" id="PF00589">
    <property type="entry name" value="Phage_integrase"/>
    <property type="match status" value="1"/>
</dbReference>
<accession>A0ABU0JPN8</accession>
<proteinExistence type="predicted"/>